<dbReference type="Proteomes" id="UP000029737">
    <property type="component" value="Unassembled WGS sequence"/>
</dbReference>
<proteinExistence type="predicted"/>
<name>A0ABR4WYL9_9ACTN</name>
<gene>
    <name evidence="1" type="ORF">IL38_23700</name>
</gene>
<accession>A0ABR4WYL9</accession>
<dbReference type="EMBL" id="JPMV01000046">
    <property type="protein sequence ID" value="KGI79318.1"/>
    <property type="molecule type" value="Genomic_DNA"/>
</dbReference>
<protein>
    <submittedName>
        <fullName evidence="1">Uncharacterized protein</fullName>
    </submittedName>
</protein>
<comment type="caution">
    <text evidence="1">The sequence shown here is derived from an EMBL/GenBank/DDBJ whole genome shotgun (WGS) entry which is preliminary data.</text>
</comment>
<organism evidence="1 2">
    <name type="scientific">Actinopolyspora erythraea</name>
    <dbReference type="NCBI Taxonomy" id="414996"/>
    <lineage>
        <taxon>Bacteria</taxon>
        <taxon>Bacillati</taxon>
        <taxon>Actinomycetota</taxon>
        <taxon>Actinomycetes</taxon>
        <taxon>Actinopolysporales</taxon>
        <taxon>Actinopolysporaceae</taxon>
        <taxon>Actinopolyspora</taxon>
    </lineage>
</organism>
<dbReference type="RefSeq" id="WP_043578753.1">
    <property type="nucleotide sequence ID" value="NZ_KN214181.1"/>
</dbReference>
<evidence type="ECO:0000313" key="2">
    <source>
        <dbReference type="Proteomes" id="UP000029737"/>
    </source>
</evidence>
<sequence length="137" mass="15267">MPEIGKGHHLFQNQQELQDHLRQYKSASDLPDNFSFTVLSTSGSKHEFSFPAGPITVHVRFDTVAKYLEAWASKWGVEGGKIHIGADGGSQRIGFSALGFKLFGELGVQWDPLKIWASLTYKVPFGSEHSINWSYPS</sequence>
<keyword evidence="2" id="KW-1185">Reference proteome</keyword>
<evidence type="ECO:0000313" key="1">
    <source>
        <dbReference type="EMBL" id="KGI79318.1"/>
    </source>
</evidence>
<reference evidence="1 2" key="1">
    <citation type="journal article" date="2014" name="PLoS ONE">
        <title>Identification and Characterization of a New Erythromycin Biosynthetic Gene Cluster in Actinopolyspora erythraea YIM90600, a Novel Erythronolide-Producing Halophilic Actinomycete Isolated from Salt Field.</title>
        <authorList>
            <person name="Chen D."/>
            <person name="Feng J."/>
            <person name="Huang L."/>
            <person name="Zhang Q."/>
            <person name="Wu J."/>
            <person name="Zhu X."/>
            <person name="Duan Y."/>
            <person name="Xu Z."/>
        </authorList>
    </citation>
    <scope>NUCLEOTIDE SEQUENCE [LARGE SCALE GENOMIC DNA]</scope>
    <source>
        <strain evidence="1 2">YIM90600</strain>
    </source>
</reference>